<proteinExistence type="predicted"/>
<protein>
    <submittedName>
        <fullName evidence="2">Putative lipoprotein</fullName>
    </submittedName>
</protein>
<name>A0A0H4WSC2_9BACT</name>
<gene>
    <name evidence="2" type="ORF">A176_001172</name>
</gene>
<dbReference type="RefSeq" id="WP_002638939.1">
    <property type="nucleotide sequence ID" value="NZ_CP012109.1"/>
</dbReference>
<dbReference type="PROSITE" id="PS51257">
    <property type="entry name" value="PROKAR_LIPOPROTEIN"/>
    <property type="match status" value="1"/>
</dbReference>
<dbReference type="OrthoDB" id="5382090at2"/>
<dbReference type="EMBL" id="CP012109">
    <property type="protein sequence ID" value="AKQ64260.1"/>
    <property type="molecule type" value="Genomic_DNA"/>
</dbReference>
<dbReference type="KEGG" id="mym:A176_001172"/>
<dbReference type="PATRIC" id="fig|1297742.4.peg.1190"/>
<evidence type="ECO:0000313" key="3">
    <source>
        <dbReference type="Proteomes" id="UP000009026"/>
    </source>
</evidence>
<organism evidence="2 3">
    <name type="scientific">Pseudomyxococcus hansupus</name>
    <dbReference type="NCBI Taxonomy" id="1297742"/>
    <lineage>
        <taxon>Bacteria</taxon>
        <taxon>Pseudomonadati</taxon>
        <taxon>Myxococcota</taxon>
        <taxon>Myxococcia</taxon>
        <taxon>Myxococcales</taxon>
        <taxon>Cystobacterineae</taxon>
        <taxon>Myxococcaceae</taxon>
        <taxon>Pseudomyxococcus</taxon>
    </lineage>
</organism>
<evidence type="ECO:0000256" key="1">
    <source>
        <dbReference type="SAM" id="SignalP"/>
    </source>
</evidence>
<dbReference type="Proteomes" id="UP000009026">
    <property type="component" value="Chromosome"/>
</dbReference>
<reference evidence="2 3" key="1">
    <citation type="journal article" date="2016" name="PLoS ONE">
        <title>Complete Genome Sequence and Comparative Genomics of a Novel Myxobacterium Myxococcus hansupus.</title>
        <authorList>
            <person name="Sharma G."/>
            <person name="Narwani T."/>
            <person name="Subramanian S."/>
        </authorList>
    </citation>
    <scope>NUCLEOTIDE SEQUENCE [LARGE SCALE GENOMIC DNA]</scope>
    <source>
        <strain evidence="3">mixupus</strain>
    </source>
</reference>
<feature type="chain" id="PRO_5005212976" evidence="1">
    <location>
        <begin position="24"/>
        <end position="198"/>
    </location>
</feature>
<feature type="signal peptide" evidence="1">
    <location>
        <begin position="1"/>
        <end position="23"/>
    </location>
</feature>
<accession>A0A0H4WSC2</accession>
<sequence length="198" mass="21210">MYSRTLVLAASLGLMACARQVPASATPASTSSAPRAVRLLLDTPAKETHTLTKLREDVEVDATEGERTPRVVATGQTPVMSLGGNRARLYGDAQGTLGFAVDNFLLLEILDANGQVTRRAAVGFTEAVHMGKEQVDSVGRRAFNFEAGEVDITHLLPDSEPFQVRATALDTWGVGRVSDVYLVLAPTDRASEDDLRGQ</sequence>
<keyword evidence="2" id="KW-0449">Lipoprotein</keyword>
<dbReference type="AlphaFoldDB" id="A0A0H4WSC2"/>
<evidence type="ECO:0000313" key="2">
    <source>
        <dbReference type="EMBL" id="AKQ64260.1"/>
    </source>
</evidence>
<keyword evidence="1" id="KW-0732">Signal</keyword>
<keyword evidence="3" id="KW-1185">Reference proteome</keyword>